<evidence type="ECO:0000313" key="3">
    <source>
        <dbReference type="RefSeq" id="XP_008468221.1"/>
    </source>
</evidence>
<evidence type="ECO:0000313" key="2">
    <source>
        <dbReference type="Proteomes" id="UP000079169"/>
    </source>
</evidence>
<proteinExistence type="predicted"/>
<evidence type="ECO:0000256" key="1">
    <source>
        <dbReference type="SAM" id="MobiDB-lite"/>
    </source>
</evidence>
<dbReference type="KEGG" id="dci:103505644"/>
<feature type="region of interest" description="Disordered" evidence="1">
    <location>
        <begin position="366"/>
        <end position="409"/>
    </location>
</feature>
<dbReference type="RefSeq" id="XP_008468221.1">
    <property type="nucleotide sequence ID" value="XM_008469999.2"/>
</dbReference>
<dbReference type="AlphaFoldDB" id="A0A1S3CUY2"/>
<dbReference type="Proteomes" id="UP000079169">
    <property type="component" value="Unplaced"/>
</dbReference>
<dbReference type="GeneID" id="103505644"/>
<feature type="compositionally biased region" description="Polar residues" evidence="1">
    <location>
        <begin position="297"/>
        <end position="314"/>
    </location>
</feature>
<feature type="compositionally biased region" description="Low complexity" evidence="1">
    <location>
        <begin position="393"/>
        <end position="402"/>
    </location>
</feature>
<feature type="region of interest" description="Disordered" evidence="1">
    <location>
        <begin position="93"/>
        <end position="116"/>
    </location>
</feature>
<dbReference type="STRING" id="121845.A0A1S3CUY2"/>
<name>A0A1S3CUY2_DIACI</name>
<dbReference type="PaxDb" id="121845-A0A1S3CUY2"/>
<feature type="compositionally biased region" description="Basic and acidic residues" evidence="1">
    <location>
        <begin position="366"/>
        <end position="382"/>
    </location>
</feature>
<reference evidence="3" key="1">
    <citation type="submission" date="2025-08" db="UniProtKB">
        <authorList>
            <consortium name="RefSeq"/>
        </authorList>
    </citation>
    <scope>IDENTIFICATION</scope>
</reference>
<organism evidence="2 3">
    <name type="scientific">Diaphorina citri</name>
    <name type="common">Asian citrus psyllid</name>
    <dbReference type="NCBI Taxonomy" id="121845"/>
    <lineage>
        <taxon>Eukaryota</taxon>
        <taxon>Metazoa</taxon>
        <taxon>Ecdysozoa</taxon>
        <taxon>Arthropoda</taxon>
        <taxon>Hexapoda</taxon>
        <taxon>Insecta</taxon>
        <taxon>Pterygota</taxon>
        <taxon>Neoptera</taxon>
        <taxon>Paraneoptera</taxon>
        <taxon>Hemiptera</taxon>
        <taxon>Sternorrhyncha</taxon>
        <taxon>Psylloidea</taxon>
        <taxon>Psyllidae</taxon>
        <taxon>Diaphorininae</taxon>
        <taxon>Diaphorina</taxon>
    </lineage>
</organism>
<feature type="compositionally biased region" description="Polar residues" evidence="1">
    <location>
        <begin position="146"/>
        <end position="159"/>
    </location>
</feature>
<sequence length="409" mass="45846">MTAEVTRSETKFREEPKLLAESRDAKSQADFYENARVEPNHYEPVAVDHLYDDVAPSVGVTEHSDSSSNNSGGYTYQALVSSAEMLSGNVYDDVAPEPQQTYENLPPPTPTPDQNIYEPISQYLHSIPSQAQKPTSLPLPSEGEQNDCNSNQVHSTTLEGENSDVAVVKEPVANINEAISQHTKDTRKVPANINTAAFDNTNSTNISSQEDPLSPTRLLILSLDENRRKFESEIGRDLVRDKKMRQELGANFSTLGNSTTPTISDITSQFEWRKSTPGPGDTKPSLPPCLRARSNRSKQNPGLTTSLDSGTFPSDGTLGDLQRVITSPDLKEGEENNNHLEEADRRERIERYKEERRNYLRQKYKVDALKSEDDQKDEEMISRLKQKVKHPQSTTPTSSSPRMIRRTRK</sequence>
<keyword evidence="2" id="KW-1185">Reference proteome</keyword>
<feature type="region of interest" description="Disordered" evidence="1">
    <location>
        <begin position="292"/>
        <end position="320"/>
    </location>
</feature>
<protein>
    <submittedName>
        <fullName evidence="3">Uncharacterized protein LOC103505644</fullName>
    </submittedName>
</protein>
<feature type="region of interest" description="Disordered" evidence="1">
    <location>
        <begin position="1"/>
        <end position="26"/>
    </location>
</feature>
<accession>A0A1S3CUY2</accession>
<feature type="region of interest" description="Disordered" evidence="1">
    <location>
        <begin position="131"/>
        <end position="159"/>
    </location>
</feature>
<gene>
    <name evidence="3" type="primary">LOC103505644</name>
</gene>